<organism evidence="3 4">
    <name type="scientific">Plakobranchus ocellatus</name>
    <dbReference type="NCBI Taxonomy" id="259542"/>
    <lineage>
        <taxon>Eukaryota</taxon>
        <taxon>Metazoa</taxon>
        <taxon>Spiralia</taxon>
        <taxon>Lophotrochozoa</taxon>
        <taxon>Mollusca</taxon>
        <taxon>Gastropoda</taxon>
        <taxon>Heterobranchia</taxon>
        <taxon>Euthyneura</taxon>
        <taxon>Panpulmonata</taxon>
        <taxon>Sacoglossa</taxon>
        <taxon>Placobranchoidea</taxon>
        <taxon>Plakobranchidae</taxon>
        <taxon>Plakobranchus</taxon>
    </lineage>
</organism>
<keyword evidence="4" id="KW-1185">Reference proteome</keyword>
<reference evidence="3 4" key="1">
    <citation type="journal article" date="2021" name="Elife">
        <title>Chloroplast acquisition without the gene transfer in kleptoplastic sea slugs, Plakobranchus ocellatus.</title>
        <authorList>
            <person name="Maeda T."/>
            <person name="Takahashi S."/>
            <person name="Yoshida T."/>
            <person name="Shimamura S."/>
            <person name="Takaki Y."/>
            <person name="Nagai Y."/>
            <person name="Toyoda A."/>
            <person name="Suzuki Y."/>
            <person name="Arimoto A."/>
            <person name="Ishii H."/>
            <person name="Satoh N."/>
            <person name="Nishiyama T."/>
            <person name="Hasebe M."/>
            <person name="Maruyama T."/>
            <person name="Minagawa J."/>
            <person name="Obokata J."/>
            <person name="Shigenobu S."/>
        </authorList>
    </citation>
    <scope>NUCLEOTIDE SEQUENCE [LARGE SCALE GENOMIC DNA]</scope>
</reference>
<evidence type="ECO:0000256" key="2">
    <source>
        <dbReference type="SAM" id="MobiDB-lite"/>
    </source>
</evidence>
<feature type="compositionally biased region" description="Basic and acidic residues" evidence="2">
    <location>
        <begin position="88"/>
        <end position="101"/>
    </location>
</feature>
<feature type="compositionally biased region" description="Polar residues" evidence="2">
    <location>
        <begin position="18"/>
        <end position="28"/>
    </location>
</feature>
<proteinExistence type="predicted"/>
<name>A0AAV4CI21_9GAST</name>
<evidence type="ECO:0000313" key="4">
    <source>
        <dbReference type="Proteomes" id="UP000735302"/>
    </source>
</evidence>
<gene>
    <name evidence="3" type="ORF">PoB_005899000</name>
</gene>
<evidence type="ECO:0000256" key="1">
    <source>
        <dbReference type="SAM" id="Coils"/>
    </source>
</evidence>
<feature type="region of interest" description="Disordered" evidence="2">
    <location>
        <begin position="88"/>
        <end position="115"/>
    </location>
</feature>
<evidence type="ECO:0000313" key="3">
    <source>
        <dbReference type="EMBL" id="GFO32485.1"/>
    </source>
</evidence>
<accession>A0AAV4CI21</accession>
<dbReference type="InterPro" id="IPR026674">
    <property type="entry name" value="FLACC1"/>
</dbReference>
<dbReference type="EMBL" id="BLXT01006630">
    <property type="protein sequence ID" value="GFO32485.1"/>
    <property type="molecule type" value="Genomic_DNA"/>
</dbReference>
<keyword evidence="1" id="KW-0175">Coiled coil</keyword>
<dbReference type="GO" id="GO:0005737">
    <property type="term" value="C:cytoplasm"/>
    <property type="evidence" value="ECO:0007669"/>
    <property type="project" value="TreeGrafter"/>
</dbReference>
<dbReference type="PANTHER" id="PTHR21707">
    <property type="entry name" value="FLAGELLUM-ASSOCIATED COILED-COIL DOMAIN-CONTAINING PROTEIN 1"/>
    <property type="match status" value="1"/>
</dbReference>
<feature type="region of interest" description="Disordered" evidence="2">
    <location>
        <begin position="18"/>
        <end position="70"/>
    </location>
</feature>
<feature type="coiled-coil region" evidence="1">
    <location>
        <begin position="171"/>
        <end position="264"/>
    </location>
</feature>
<sequence>MPSEQLLYLNSFVDQGTRGLTSQSSARPGSSLEHNTHGQLRWGQRPKSTPISAKRSHRFSGGQHQTTNISRPKTAAVILGRTECDRVQQLESEPTRRHNFESHLPLKRAKPPPWQRNLEAPLVPFQTGPGYILTRSKTKCHVTIKDEFFDPILDEVDRKQPRADPERDNLIAQLQQQISDLTLYLEEERLNHRQTKQKAEEYLRDKMEQMSSQHQDQTRELEERHKEEMMKQKRQMEDEHKEVQTTLEKQINRMSKEIEFLQGAFESYKSTLHTETTDKWKAREEEMKQGNANDKQQALHDLKSRLMQERNQEKAIMTRDHQKALEALRKENKREMDVSG</sequence>
<dbReference type="AlphaFoldDB" id="A0AAV4CI21"/>
<dbReference type="PANTHER" id="PTHR21707:SF42">
    <property type="entry name" value="FLAGELLUM-ASSOCIATED COILED-COIL DOMAIN-CONTAINING PROTEIN 1"/>
    <property type="match status" value="1"/>
</dbReference>
<comment type="caution">
    <text evidence="3">The sequence shown here is derived from an EMBL/GenBank/DDBJ whole genome shotgun (WGS) entry which is preliminary data.</text>
</comment>
<dbReference type="Proteomes" id="UP000735302">
    <property type="component" value="Unassembled WGS sequence"/>
</dbReference>
<protein>
    <submittedName>
        <fullName evidence="3">Amyotrophic lateral sclerosis 2 chromosomal region candidate gene 12 protein</fullName>
    </submittedName>
</protein>